<organism evidence="3 4">
    <name type="scientific">Ajellomyces capsulatus</name>
    <name type="common">Darling's disease fungus</name>
    <name type="synonym">Histoplasma capsulatum</name>
    <dbReference type="NCBI Taxonomy" id="5037"/>
    <lineage>
        <taxon>Eukaryota</taxon>
        <taxon>Fungi</taxon>
        <taxon>Dikarya</taxon>
        <taxon>Ascomycota</taxon>
        <taxon>Pezizomycotina</taxon>
        <taxon>Eurotiomycetes</taxon>
        <taxon>Eurotiomycetidae</taxon>
        <taxon>Onygenales</taxon>
        <taxon>Ajellomycetaceae</taxon>
        <taxon>Histoplasma</taxon>
    </lineage>
</organism>
<accession>A0A8A1MFJ5</accession>
<gene>
    <name evidence="3" type="ORF">I7I51_06118</name>
</gene>
<evidence type="ECO:0000256" key="2">
    <source>
        <dbReference type="SAM" id="SignalP"/>
    </source>
</evidence>
<feature type="chain" id="PRO_5034039855" evidence="2">
    <location>
        <begin position="20"/>
        <end position="132"/>
    </location>
</feature>
<dbReference type="VEuPathDB" id="FungiDB:I7I51_06118"/>
<proteinExistence type="predicted"/>
<evidence type="ECO:0000256" key="1">
    <source>
        <dbReference type="SAM" id="MobiDB-lite"/>
    </source>
</evidence>
<protein>
    <submittedName>
        <fullName evidence="3">Uncharacterized protein</fullName>
    </submittedName>
</protein>
<dbReference type="Proteomes" id="UP000663671">
    <property type="component" value="Chromosome 3"/>
</dbReference>
<feature type="signal peptide" evidence="2">
    <location>
        <begin position="1"/>
        <end position="19"/>
    </location>
</feature>
<dbReference type="EMBL" id="CP069115">
    <property type="protein sequence ID" value="QSS65276.1"/>
    <property type="molecule type" value="Genomic_DNA"/>
</dbReference>
<dbReference type="OrthoDB" id="4182447at2759"/>
<evidence type="ECO:0000313" key="4">
    <source>
        <dbReference type="Proteomes" id="UP000663671"/>
    </source>
</evidence>
<keyword evidence="2" id="KW-0732">Signal</keyword>
<name>A0A8A1MFJ5_AJECA</name>
<sequence>MRFVYPTAILCGIAVTVLSAPVSGDGGLIARTERESTAAVKAPNPLDIAPAAAEESRDRSLSTSLESGRKNKRTKHSLGYPRYYEDSAKTKRQFGYDDYDDPAIAKRQDSFGYSDYDGENKTNKRSGFGNDH</sequence>
<reference evidence="3" key="1">
    <citation type="submission" date="2021-01" db="EMBL/GenBank/DDBJ databases">
        <title>Chromosome-level genome assembly of a human fungal pathogen reveals clustering of transcriptionally co-regulated genes.</title>
        <authorList>
            <person name="Voorhies M."/>
            <person name="Cohen S."/>
            <person name="Shea T.P."/>
            <person name="Petrus S."/>
            <person name="Munoz J.F."/>
            <person name="Poplawski S."/>
            <person name="Goldman W.E."/>
            <person name="Michael T."/>
            <person name="Cuomo C.A."/>
            <person name="Sil A."/>
            <person name="Beyhan S."/>
        </authorList>
    </citation>
    <scope>NUCLEOTIDE SEQUENCE</scope>
    <source>
        <strain evidence="3">WU24</strain>
    </source>
</reference>
<evidence type="ECO:0000313" key="3">
    <source>
        <dbReference type="EMBL" id="QSS65276.1"/>
    </source>
</evidence>
<feature type="region of interest" description="Disordered" evidence="1">
    <location>
        <begin position="34"/>
        <end position="84"/>
    </location>
</feature>
<feature type="region of interest" description="Disordered" evidence="1">
    <location>
        <begin position="108"/>
        <end position="132"/>
    </location>
</feature>
<dbReference type="AlphaFoldDB" id="A0A8A1MFJ5"/>